<keyword evidence="6" id="KW-1185">Reference proteome</keyword>
<evidence type="ECO:0000313" key="5">
    <source>
        <dbReference type="EMBL" id="ABW69015.1"/>
    </source>
</evidence>
<dbReference type="SUPFAM" id="SSF143968">
    <property type="entry name" value="UbiD C-terminal domain-like"/>
    <property type="match status" value="2"/>
</dbReference>
<dbReference type="GO" id="GO:0005829">
    <property type="term" value="C:cytosol"/>
    <property type="evidence" value="ECO:0007669"/>
    <property type="project" value="TreeGrafter"/>
</dbReference>
<dbReference type="STRING" id="96561.Dole_3212"/>
<dbReference type="HOGENOM" id="CLU_023348_4_0_7"/>
<dbReference type="InterPro" id="IPR048304">
    <property type="entry name" value="UbiD_Rift_dom"/>
</dbReference>
<feature type="domain" description="3-octaprenyl-4-hydroxybenzoate carboxy-lyase-like Rift-related" evidence="2">
    <location>
        <begin position="122"/>
        <end position="320"/>
    </location>
</feature>
<dbReference type="KEGG" id="dol:Dole_3212"/>
<dbReference type="Pfam" id="PF01977">
    <property type="entry name" value="UbiD"/>
    <property type="match status" value="1"/>
</dbReference>
<reference evidence="5 6" key="1">
    <citation type="submission" date="2007-10" db="EMBL/GenBank/DDBJ databases">
        <title>Complete sequence of Desulfococcus oleovorans Hxd3.</title>
        <authorList>
            <consortium name="US DOE Joint Genome Institute"/>
            <person name="Copeland A."/>
            <person name="Lucas S."/>
            <person name="Lapidus A."/>
            <person name="Barry K."/>
            <person name="Glavina del Rio T."/>
            <person name="Dalin E."/>
            <person name="Tice H."/>
            <person name="Pitluck S."/>
            <person name="Kiss H."/>
            <person name="Brettin T."/>
            <person name="Bruce D."/>
            <person name="Detter J.C."/>
            <person name="Han C."/>
            <person name="Schmutz J."/>
            <person name="Larimer F."/>
            <person name="Land M."/>
            <person name="Hauser L."/>
            <person name="Kyrpides N."/>
            <person name="Kim E."/>
            <person name="Wawrik B."/>
            <person name="Richardson P."/>
        </authorList>
    </citation>
    <scope>NUCLEOTIDE SEQUENCE [LARGE SCALE GENOMIC DNA]</scope>
    <source>
        <strain evidence="6">DSM 6200 / JCM 39069 / Hxd3</strain>
    </source>
</reference>
<feature type="domain" description="3-octaprenyl-4-hydroxybenzoate carboxy-lyase-like C-terminal" evidence="4">
    <location>
        <begin position="498"/>
        <end position="567"/>
    </location>
</feature>
<dbReference type="GO" id="GO:0006744">
    <property type="term" value="P:ubiquinone biosynthetic process"/>
    <property type="evidence" value="ECO:0007669"/>
    <property type="project" value="TreeGrafter"/>
</dbReference>
<evidence type="ECO:0000256" key="1">
    <source>
        <dbReference type="ARBA" id="ARBA00010021"/>
    </source>
</evidence>
<evidence type="ECO:0000313" key="6">
    <source>
        <dbReference type="Proteomes" id="UP000008561"/>
    </source>
</evidence>
<feature type="domain" description="3-octaprenyl-4-hydroxybenzoate carboxy-lyase-like C-terminal" evidence="4">
    <location>
        <begin position="325"/>
        <end position="447"/>
    </location>
</feature>
<dbReference type="InterPro" id="IPR002830">
    <property type="entry name" value="UbiD"/>
</dbReference>
<evidence type="ECO:0000259" key="2">
    <source>
        <dbReference type="Pfam" id="PF01977"/>
    </source>
</evidence>
<sequence length="594" mass="66182">MFNCLQEFITALDRAGELMRVKQEVSPHLEISRLTDEQSKSPGGGKALFFEKVKGSRFPVATNIFGSYRRIHMALGVKNLDELGDRVRQYTEMDPPKSLRQAASLVPRALQLASFFPRSWGSRTPPCQEVVHTGDDVDLSKIPVLQCWPKDGGPFITLPVVFTQSLVTGRRNVGMYRLQVFDRNTTGMHWHIHKDGSHYFNEYVAAGKPMPVAVAIGTDPATTYAATAPLPRGIDEMILAGFIRKQPVKMAKCVTVDLEVPALAEFVLEGYVNPGETRIEGPFGDHTGYYSLADHYPVFHVTAITHRKNPVYSATLVGPPPMEDCYLAKATERLFLPMLQAVMPEILDYWLPWEGVFHNIVIVSIDKEFPGHAYKLINGLWGQGQMSFCKAIVVVDKNVNPQDGAAVAKRLLTHLDIDTDIVVTKGVLDVLDHSAPDALFGGKIGIDLCDRFTGEPDRKSKGPAPPLPLDMEALLRSGLPECIACRDPFDGLPGLKDAVVNRIVVLQIDKQRPADQMAETLFEIQQLDMVRVFVLFDRSVDILNNGLMLWKVFNNVSPDRDMVIKKGRMVIDACRKGPVDGHTREWPDELTFDI</sequence>
<dbReference type="NCBIfam" id="TIGR03701">
    <property type="entry name" value="mena_SCO4490"/>
    <property type="match status" value="1"/>
</dbReference>
<feature type="domain" description="3-octaprenyl-4-hydroxybenzoate carboxy-lyase-like N-terminal" evidence="3">
    <location>
        <begin position="9"/>
        <end position="86"/>
    </location>
</feature>
<dbReference type="PANTHER" id="PTHR30108:SF17">
    <property type="entry name" value="FERULIC ACID DECARBOXYLASE 1"/>
    <property type="match status" value="1"/>
</dbReference>
<accession>A9A096</accession>
<dbReference type="NCBIfam" id="TIGR00148">
    <property type="entry name" value="UbiD family decarboxylase"/>
    <property type="match status" value="1"/>
</dbReference>
<dbReference type="SUPFAM" id="SSF50475">
    <property type="entry name" value="FMN-binding split barrel"/>
    <property type="match status" value="1"/>
</dbReference>
<dbReference type="AlphaFoldDB" id="A9A096"/>
<dbReference type="eggNOG" id="COG0043">
    <property type="taxonomic scope" value="Bacteria"/>
</dbReference>
<organism evidence="5 6">
    <name type="scientific">Desulfosudis oleivorans (strain DSM 6200 / JCM 39069 / Hxd3)</name>
    <name type="common">Desulfococcus oleovorans</name>
    <dbReference type="NCBI Taxonomy" id="96561"/>
    <lineage>
        <taxon>Bacteria</taxon>
        <taxon>Pseudomonadati</taxon>
        <taxon>Thermodesulfobacteriota</taxon>
        <taxon>Desulfobacteria</taxon>
        <taxon>Desulfobacterales</taxon>
        <taxon>Desulfosudaceae</taxon>
        <taxon>Desulfosudis</taxon>
    </lineage>
</organism>
<dbReference type="Pfam" id="PF20696">
    <property type="entry name" value="UbiD_C"/>
    <property type="match status" value="2"/>
</dbReference>
<dbReference type="InterPro" id="IPR049383">
    <property type="entry name" value="UbiD-like_N"/>
</dbReference>
<evidence type="ECO:0000259" key="4">
    <source>
        <dbReference type="Pfam" id="PF20696"/>
    </source>
</evidence>
<dbReference type="EMBL" id="CP000859">
    <property type="protein sequence ID" value="ABW69015.1"/>
    <property type="molecule type" value="Genomic_DNA"/>
</dbReference>
<evidence type="ECO:0000259" key="3">
    <source>
        <dbReference type="Pfam" id="PF20695"/>
    </source>
</evidence>
<comment type="similarity">
    <text evidence="1">Belongs to the UbiD family.</text>
</comment>
<dbReference type="Gene3D" id="3.40.1670.10">
    <property type="entry name" value="UbiD C-terminal domain-like"/>
    <property type="match status" value="2"/>
</dbReference>
<dbReference type="Pfam" id="PF20695">
    <property type="entry name" value="UbiD_N"/>
    <property type="match status" value="1"/>
</dbReference>
<dbReference type="InterPro" id="IPR049381">
    <property type="entry name" value="UbiD-like_C"/>
</dbReference>
<gene>
    <name evidence="5" type="ordered locus">Dole_3212</name>
</gene>
<dbReference type="PANTHER" id="PTHR30108">
    <property type="entry name" value="3-OCTAPRENYL-4-HYDROXYBENZOATE CARBOXY-LYASE-RELATED"/>
    <property type="match status" value="1"/>
</dbReference>
<name>A9A096_DESOH</name>
<dbReference type="RefSeq" id="WP_012176625.1">
    <property type="nucleotide sequence ID" value="NC_009943.1"/>
</dbReference>
<proteinExistence type="inferred from homology"/>
<dbReference type="OrthoDB" id="9809841at2"/>
<dbReference type="GO" id="GO:0008694">
    <property type="term" value="F:4-hydroxy-3-polyprenylbenzoate decarboxylase activity"/>
    <property type="evidence" value="ECO:0007669"/>
    <property type="project" value="TreeGrafter"/>
</dbReference>
<dbReference type="InterPro" id="IPR022390">
    <property type="entry name" value="HBDC"/>
</dbReference>
<protein>
    <submittedName>
        <fullName evidence="5">UbiD family decarboxylase</fullName>
    </submittedName>
</protein>
<dbReference type="Proteomes" id="UP000008561">
    <property type="component" value="Chromosome"/>
</dbReference>